<dbReference type="KEGG" id="ffu:CLAFUR5_04431"/>
<feature type="region of interest" description="Disordered" evidence="1">
    <location>
        <begin position="564"/>
        <end position="650"/>
    </location>
</feature>
<evidence type="ECO:0000256" key="1">
    <source>
        <dbReference type="SAM" id="MobiDB-lite"/>
    </source>
</evidence>
<feature type="region of interest" description="Disordered" evidence="1">
    <location>
        <begin position="79"/>
        <end position="152"/>
    </location>
</feature>
<feature type="transmembrane region" description="Helical" evidence="2">
    <location>
        <begin position="727"/>
        <end position="746"/>
    </location>
</feature>
<keyword evidence="2" id="KW-0812">Transmembrane</keyword>
<feature type="compositionally biased region" description="Basic and acidic residues" evidence="1">
    <location>
        <begin position="590"/>
        <end position="608"/>
    </location>
</feature>
<feature type="compositionally biased region" description="Polar residues" evidence="1">
    <location>
        <begin position="183"/>
        <end position="195"/>
    </location>
</feature>
<feature type="compositionally biased region" description="Polar residues" evidence="1">
    <location>
        <begin position="110"/>
        <end position="136"/>
    </location>
</feature>
<reference evidence="3" key="1">
    <citation type="submission" date="2021-12" db="EMBL/GenBank/DDBJ databases">
        <authorList>
            <person name="Zaccaron A."/>
            <person name="Stergiopoulos I."/>
        </authorList>
    </citation>
    <scope>NUCLEOTIDE SEQUENCE</scope>
    <source>
        <strain evidence="3">Race5_Kim</strain>
    </source>
</reference>
<keyword evidence="2" id="KW-0472">Membrane</keyword>
<feature type="compositionally biased region" description="Polar residues" evidence="1">
    <location>
        <begin position="1"/>
        <end position="10"/>
    </location>
</feature>
<evidence type="ECO:0000256" key="2">
    <source>
        <dbReference type="SAM" id="Phobius"/>
    </source>
</evidence>
<evidence type="ECO:0000313" key="3">
    <source>
        <dbReference type="EMBL" id="UJO17160.1"/>
    </source>
</evidence>
<feature type="transmembrane region" description="Helical" evidence="2">
    <location>
        <begin position="685"/>
        <end position="706"/>
    </location>
</feature>
<dbReference type="GeneID" id="71984309"/>
<dbReference type="Proteomes" id="UP000756132">
    <property type="component" value="Chromosome 4"/>
</dbReference>
<feature type="compositionally biased region" description="Basic and acidic residues" evidence="1">
    <location>
        <begin position="258"/>
        <end position="273"/>
    </location>
</feature>
<feature type="region of interest" description="Disordered" evidence="1">
    <location>
        <begin position="361"/>
        <end position="459"/>
    </location>
</feature>
<name>A0A9Q8P8F0_PASFU</name>
<keyword evidence="2" id="KW-1133">Transmembrane helix</keyword>
<reference evidence="3" key="2">
    <citation type="journal article" date="2022" name="Microb. Genom.">
        <title>A chromosome-scale genome assembly of the tomato pathogen Cladosporium fulvum reveals a compartmentalized genome architecture and the presence of a dispensable chromosome.</title>
        <authorList>
            <person name="Zaccaron A.Z."/>
            <person name="Chen L.H."/>
            <person name="Samaras A."/>
            <person name="Stergiopoulos I."/>
        </authorList>
    </citation>
    <scope>NUCLEOTIDE SEQUENCE</scope>
    <source>
        <strain evidence="3">Race5_Kim</strain>
    </source>
</reference>
<protein>
    <submittedName>
        <fullName evidence="3">Uncharacterized protein</fullName>
    </submittedName>
</protein>
<dbReference type="AlphaFoldDB" id="A0A9Q8P8F0"/>
<sequence>MGVSSPTMSRSARDVTPGSLRRNTSSRAASPTESLSEEMSGNEAGNLQRVATDNAGQAAIIMRKKLPWLDTATTRPGVTATKAQPIANPPKNTPKILPTSTDRQRPAYHNVSNSQQQIRPKQIESSYVSSDYSAGTLSDADTLPTNLPRKDPASYEKLVDTVFEPGGRTPVLHPGARRAAKTELNTSRKVSTRAETVSDDMGDGTKTLKPNPSPYRNMPKPQVDETRPRRCKSCETEAPSDDGSSPRALRHTNQDIAAVERRFSPRSHADRTKPASRPVLLPATSSSSSHVDADSGVQRKQSQTEAVDVSRSSGSLNRAVTGLENLMEEALNVARDAVKTGRSEAVAGVLNDATMALRQANSVQSNMHERRSLTTYDSQHVSESDSESDSSHRRGHKVSAETLPTVYTKSTKSRQQIRANDRHSQPSFQGGRNARRDRAAYSDDNSISHTPPRLYQPASAESIVRDFAYNEQKSRRKPSLRTPYGAAASFYHDQGESIALQPGVRQSIPGYDKLLPALPAQAYQPAQPAASHHPAFLNSGKHERVHRAHQSRRDNTDRIVLAAQESDVDPLAQRPIQRKGTGPLPALPAELRHKLDQRQEDHAPAEHPHHAHRPSFMQSSYYRNDEKPSLSREAQWEQSPNSEEPVGKPTSNAVCRVADIACRHHLSLREGEKFSLAKHHKRQPIAPLIACLNTIFIGLIAGIYAGEVPRIQYQLADQSHWVNFGNMLLFFSLGLATLIFWPLPLLHGRRPYTLLALGLMLPLHLPQALTVAS</sequence>
<feature type="compositionally biased region" description="Polar residues" evidence="1">
    <location>
        <begin position="21"/>
        <end position="51"/>
    </location>
</feature>
<dbReference type="RefSeq" id="XP_047761526.1">
    <property type="nucleotide sequence ID" value="XM_047903579.1"/>
</dbReference>
<gene>
    <name evidence="3" type="ORF">CLAFUR5_04431</name>
</gene>
<feature type="region of interest" description="Disordered" evidence="1">
    <location>
        <begin position="1"/>
        <end position="51"/>
    </location>
</feature>
<proteinExistence type="predicted"/>
<evidence type="ECO:0000313" key="4">
    <source>
        <dbReference type="Proteomes" id="UP000756132"/>
    </source>
</evidence>
<dbReference type="EMBL" id="CP090166">
    <property type="protein sequence ID" value="UJO17160.1"/>
    <property type="molecule type" value="Genomic_DNA"/>
</dbReference>
<feature type="compositionally biased region" description="Polar residues" evidence="1">
    <location>
        <begin position="298"/>
        <end position="314"/>
    </location>
</feature>
<organism evidence="3 4">
    <name type="scientific">Passalora fulva</name>
    <name type="common">Tomato leaf mold</name>
    <name type="synonym">Cladosporium fulvum</name>
    <dbReference type="NCBI Taxonomy" id="5499"/>
    <lineage>
        <taxon>Eukaryota</taxon>
        <taxon>Fungi</taxon>
        <taxon>Dikarya</taxon>
        <taxon>Ascomycota</taxon>
        <taxon>Pezizomycotina</taxon>
        <taxon>Dothideomycetes</taxon>
        <taxon>Dothideomycetidae</taxon>
        <taxon>Mycosphaerellales</taxon>
        <taxon>Mycosphaerellaceae</taxon>
        <taxon>Fulvia</taxon>
    </lineage>
</organism>
<feature type="compositionally biased region" description="Polar residues" evidence="1">
    <location>
        <begin position="405"/>
        <end position="418"/>
    </location>
</feature>
<dbReference type="OrthoDB" id="10250282at2759"/>
<accession>A0A9Q8P8F0</accession>
<feature type="compositionally biased region" description="Basic and acidic residues" evidence="1">
    <location>
        <begin position="222"/>
        <end position="235"/>
    </location>
</feature>
<feature type="region of interest" description="Disordered" evidence="1">
    <location>
        <begin position="165"/>
        <end position="314"/>
    </location>
</feature>
<keyword evidence="4" id="KW-1185">Reference proteome</keyword>